<dbReference type="GO" id="GO:0015297">
    <property type="term" value="F:antiporter activity"/>
    <property type="evidence" value="ECO:0007669"/>
    <property type="project" value="UniProtKB-KW"/>
</dbReference>
<feature type="domain" description="Cation/H+ exchanger transmembrane" evidence="9">
    <location>
        <begin position="7"/>
        <end position="93"/>
    </location>
</feature>
<evidence type="ECO:0000313" key="10">
    <source>
        <dbReference type="EMBL" id="KYF92927.1"/>
    </source>
</evidence>
<comment type="caution">
    <text evidence="10">The sequence shown here is derived from an EMBL/GenBank/DDBJ whole genome shotgun (WGS) entry which is preliminary data.</text>
</comment>
<evidence type="ECO:0000256" key="5">
    <source>
        <dbReference type="ARBA" id="ARBA00022989"/>
    </source>
</evidence>
<dbReference type="GO" id="GO:0005886">
    <property type="term" value="C:plasma membrane"/>
    <property type="evidence" value="ECO:0007669"/>
    <property type="project" value="UniProtKB-SubCell"/>
</dbReference>
<evidence type="ECO:0000313" key="11">
    <source>
        <dbReference type="Proteomes" id="UP000075635"/>
    </source>
</evidence>
<dbReference type="PANTHER" id="PTHR32507">
    <property type="entry name" value="NA(+)/H(+) ANTIPORTER 1"/>
    <property type="match status" value="1"/>
</dbReference>
<evidence type="ECO:0000256" key="6">
    <source>
        <dbReference type="ARBA" id="ARBA00023065"/>
    </source>
</evidence>
<keyword evidence="5 8" id="KW-1133">Transmembrane helix</keyword>
<dbReference type="GO" id="GO:1902600">
    <property type="term" value="P:proton transmembrane transport"/>
    <property type="evidence" value="ECO:0007669"/>
    <property type="project" value="InterPro"/>
</dbReference>
<evidence type="ECO:0000256" key="4">
    <source>
        <dbReference type="ARBA" id="ARBA00022692"/>
    </source>
</evidence>
<keyword evidence="6" id="KW-0406">Ion transport</keyword>
<keyword evidence="3" id="KW-0050">Antiport</keyword>
<evidence type="ECO:0000256" key="8">
    <source>
        <dbReference type="SAM" id="Phobius"/>
    </source>
</evidence>
<dbReference type="EMBL" id="JEMB01000864">
    <property type="protein sequence ID" value="KYF92927.1"/>
    <property type="molecule type" value="Genomic_DNA"/>
</dbReference>
<accession>A0A150SKZ4</accession>
<dbReference type="InterPro" id="IPR006153">
    <property type="entry name" value="Cation/H_exchanger_TM"/>
</dbReference>
<sequence length="102" mass="10949">MHDGVAWLSQAGMFLLLGLLVFPRELASVAGPGLSIALLLALVARPLAIVPCLAPFRYRAREIVYVAWVELRGAEPIILATFPILAHAPGAHRIFNVSPAGR</sequence>
<protein>
    <recommendedName>
        <fullName evidence="9">Cation/H+ exchanger transmembrane domain-containing protein</fullName>
    </recommendedName>
</protein>
<comment type="subcellular location">
    <subcellularLocation>
        <location evidence="1">Cell membrane</location>
        <topology evidence="1">Multi-pass membrane protein</topology>
    </subcellularLocation>
</comment>
<keyword evidence="4 8" id="KW-0812">Transmembrane</keyword>
<dbReference type="Proteomes" id="UP000075635">
    <property type="component" value="Unassembled WGS sequence"/>
</dbReference>
<evidence type="ECO:0000256" key="3">
    <source>
        <dbReference type="ARBA" id="ARBA00022449"/>
    </source>
</evidence>
<evidence type="ECO:0000256" key="2">
    <source>
        <dbReference type="ARBA" id="ARBA00022448"/>
    </source>
</evidence>
<evidence type="ECO:0000256" key="7">
    <source>
        <dbReference type="ARBA" id="ARBA00023136"/>
    </source>
</evidence>
<dbReference type="AlphaFoldDB" id="A0A150SKZ4"/>
<organism evidence="10 11">
    <name type="scientific">Sorangium cellulosum</name>
    <name type="common">Polyangium cellulosum</name>
    <dbReference type="NCBI Taxonomy" id="56"/>
    <lineage>
        <taxon>Bacteria</taxon>
        <taxon>Pseudomonadati</taxon>
        <taxon>Myxococcota</taxon>
        <taxon>Polyangia</taxon>
        <taxon>Polyangiales</taxon>
        <taxon>Polyangiaceae</taxon>
        <taxon>Sorangium</taxon>
    </lineage>
</organism>
<gene>
    <name evidence="10" type="ORF">BE17_12360</name>
</gene>
<keyword evidence="7 8" id="KW-0472">Membrane</keyword>
<reference evidence="10 11" key="1">
    <citation type="submission" date="2014-02" db="EMBL/GenBank/DDBJ databases">
        <title>The small core and large imbalanced accessory genome model reveals a collaborative survival strategy of Sorangium cellulosum strains in nature.</title>
        <authorList>
            <person name="Han K."/>
            <person name="Peng R."/>
            <person name="Blom J."/>
            <person name="Li Y.-Z."/>
        </authorList>
    </citation>
    <scope>NUCLEOTIDE SEQUENCE [LARGE SCALE GENOMIC DNA]</scope>
    <source>
        <strain evidence="10 11">So0011-07</strain>
    </source>
</reference>
<keyword evidence="2" id="KW-0813">Transport</keyword>
<proteinExistence type="predicted"/>
<dbReference type="Pfam" id="PF00999">
    <property type="entry name" value="Na_H_Exchanger"/>
    <property type="match status" value="1"/>
</dbReference>
<name>A0A150SKZ4_SORCE</name>
<evidence type="ECO:0000256" key="1">
    <source>
        <dbReference type="ARBA" id="ARBA00004651"/>
    </source>
</evidence>
<evidence type="ECO:0000259" key="9">
    <source>
        <dbReference type="Pfam" id="PF00999"/>
    </source>
</evidence>
<dbReference type="PANTHER" id="PTHR32507:SF7">
    <property type="entry name" value="K(+)_H(+) ANTIPORTER NHAP2"/>
    <property type="match status" value="1"/>
</dbReference>
<feature type="transmembrane region" description="Helical" evidence="8">
    <location>
        <begin position="37"/>
        <end position="56"/>
    </location>
</feature>